<feature type="region of interest" description="Disordered" evidence="1">
    <location>
        <begin position="81"/>
        <end position="103"/>
    </location>
</feature>
<dbReference type="Proteomes" id="UP000234456">
    <property type="component" value="Unassembled WGS sequence"/>
</dbReference>
<feature type="compositionally biased region" description="Basic and acidic residues" evidence="1">
    <location>
        <begin position="134"/>
        <end position="147"/>
    </location>
</feature>
<keyword evidence="2" id="KW-0812">Transmembrane</keyword>
<protein>
    <recommendedName>
        <fullName evidence="5">Transmembrane protein</fullName>
    </recommendedName>
</protein>
<evidence type="ECO:0000313" key="4">
    <source>
        <dbReference type="Proteomes" id="UP000234456"/>
    </source>
</evidence>
<evidence type="ECO:0000313" key="3">
    <source>
        <dbReference type="EMBL" id="PLC39768.1"/>
    </source>
</evidence>
<dbReference type="RefSeq" id="WP_102067671.1">
    <property type="nucleotide sequence ID" value="NZ_PKQE01000010.1"/>
</dbReference>
<proteinExistence type="predicted"/>
<keyword evidence="2" id="KW-0472">Membrane</keyword>
<evidence type="ECO:0008006" key="5">
    <source>
        <dbReference type="Google" id="ProtNLM"/>
    </source>
</evidence>
<feature type="region of interest" description="Disordered" evidence="1">
    <location>
        <begin position="134"/>
        <end position="230"/>
    </location>
</feature>
<organism evidence="3 4">
    <name type="scientific">Ralstonia pickettii</name>
    <name type="common">Burkholderia pickettii</name>
    <dbReference type="NCBI Taxonomy" id="329"/>
    <lineage>
        <taxon>Bacteria</taxon>
        <taxon>Pseudomonadati</taxon>
        <taxon>Pseudomonadota</taxon>
        <taxon>Betaproteobacteria</taxon>
        <taxon>Burkholderiales</taxon>
        <taxon>Burkholderiaceae</taxon>
        <taxon>Ralstonia</taxon>
    </lineage>
</organism>
<dbReference type="AlphaFoldDB" id="A0A2N4TJB6"/>
<keyword evidence="2" id="KW-1133">Transmembrane helix</keyword>
<evidence type="ECO:0000256" key="2">
    <source>
        <dbReference type="SAM" id="Phobius"/>
    </source>
</evidence>
<feature type="compositionally biased region" description="Polar residues" evidence="1">
    <location>
        <begin position="192"/>
        <end position="215"/>
    </location>
</feature>
<dbReference type="OrthoDB" id="8929294at2"/>
<evidence type="ECO:0000256" key="1">
    <source>
        <dbReference type="SAM" id="MobiDB-lite"/>
    </source>
</evidence>
<feature type="region of interest" description="Disordered" evidence="1">
    <location>
        <begin position="1"/>
        <end position="26"/>
    </location>
</feature>
<sequence>MSNNGDLKQEGPPTLFNSESETDEAGHTRILASLEGRVAANGKAPKKSGQRYGVAAAVVVLAAGIGAWVLLNPSGESAPAQVAEQATPAAAQPPASTQAAAAEAAHTAAAAPVASASEPVAEAQAATIVNVAPGEDHANEKGDKSEKTPVASVPAKDTHDATPAAHAVAAKSGSTTADTEEGKTATAKLVAKSTNTPFKALQQPTKPKAQSTAKTAKNRKGTLAPDDPDADLLAALLAPQNAANKAANSPTYKGQ</sequence>
<dbReference type="EMBL" id="PKQE01000010">
    <property type="protein sequence ID" value="PLC39768.1"/>
    <property type="molecule type" value="Genomic_DNA"/>
</dbReference>
<comment type="caution">
    <text evidence="3">The sequence shown here is derived from an EMBL/GenBank/DDBJ whole genome shotgun (WGS) entry which is preliminary data.</text>
</comment>
<reference evidence="3 4" key="1">
    <citation type="submission" date="2017-12" db="EMBL/GenBank/DDBJ databases">
        <title>Draft genome sequence of Ralstonia pickettii 52.</title>
        <authorList>
            <person name="Zheng B."/>
        </authorList>
    </citation>
    <scope>NUCLEOTIDE SEQUENCE [LARGE SCALE GENOMIC DNA]</scope>
    <source>
        <strain evidence="3 4">52</strain>
    </source>
</reference>
<name>A0A2N4TJB6_RALPI</name>
<feature type="transmembrane region" description="Helical" evidence="2">
    <location>
        <begin position="52"/>
        <end position="71"/>
    </location>
</feature>
<accession>A0A2N4TJB6</accession>
<feature type="compositionally biased region" description="Low complexity" evidence="1">
    <location>
        <begin position="161"/>
        <end position="171"/>
    </location>
</feature>
<gene>
    <name evidence="3" type="ORF">C0Q88_25525</name>
</gene>